<dbReference type="NCBIfam" id="TIGR02727">
    <property type="entry name" value="MTHFS_bact"/>
    <property type="match status" value="1"/>
</dbReference>
<sequence length="220" mass="23785">MQDSDAPRPFASPACSMHEIDPAYAGTAKPADIAAWRKAERARLIEARMAIPADERERLGTRIAEHLRLQIVDSTIVSGYWPFRGEPDLRPLMKALGSAGLRIALPVVIAKGQPLVFREWRAGTPLARGVWNIPIPAEGAEVMPDMVIAPVVGFDPPGYRLGYGGGFFDRTLAAMPRHPRVVGVGYRSAAIPTIHPQAHDIPMDLIVTEQGVELAASAGD</sequence>
<evidence type="ECO:0000256" key="1">
    <source>
        <dbReference type="ARBA" id="ARBA00010638"/>
    </source>
</evidence>
<keyword evidence="6" id="KW-1185">Reference proteome</keyword>
<dbReference type="GO" id="GO:0009396">
    <property type="term" value="P:folic acid-containing compound biosynthetic process"/>
    <property type="evidence" value="ECO:0007669"/>
    <property type="project" value="TreeGrafter"/>
</dbReference>
<dbReference type="InterPro" id="IPR024185">
    <property type="entry name" value="FTHF_cligase-like_sf"/>
</dbReference>
<dbReference type="InterPro" id="IPR002698">
    <property type="entry name" value="FTHF_cligase"/>
</dbReference>
<comment type="catalytic activity">
    <reaction evidence="4">
        <text>(6S)-5-formyl-5,6,7,8-tetrahydrofolate + ATP = (6R)-5,10-methenyltetrahydrofolate + ADP + phosphate</text>
        <dbReference type="Rhea" id="RHEA:10488"/>
        <dbReference type="ChEBI" id="CHEBI:30616"/>
        <dbReference type="ChEBI" id="CHEBI:43474"/>
        <dbReference type="ChEBI" id="CHEBI:57455"/>
        <dbReference type="ChEBI" id="CHEBI:57457"/>
        <dbReference type="ChEBI" id="CHEBI:456216"/>
        <dbReference type="EC" id="6.3.3.2"/>
    </reaction>
</comment>
<comment type="similarity">
    <text evidence="1 4">Belongs to the 5-formyltetrahydrofolate cyclo-ligase family.</text>
</comment>
<gene>
    <name evidence="5" type="ORF">H6P80_02995</name>
</gene>
<dbReference type="EMBL" id="JACJVJ010000001">
    <property type="protein sequence ID" value="MBC2776582.1"/>
    <property type="molecule type" value="Genomic_DNA"/>
</dbReference>
<organism evidence="5 6">
    <name type="scientific">Parasphingopyxis marina</name>
    <dbReference type="NCBI Taxonomy" id="2761622"/>
    <lineage>
        <taxon>Bacteria</taxon>
        <taxon>Pseudomonadati</taxon>
        <taxon>Pseudomonadota</taxon>
        <taxon>Alphaproteobacteria</taxon>
        <taxon>Sphingomonadales</taxon>
        <taxon>Sphingomonadaceae</taxon>
        <taxon>Parasphingopyxis</taxon>
    </lineage>
</organism>
<protein>
    <recommendedName>
        <fullName evidence="4">5-formyltetrahydrofolate cyclo-ligase</fullName>
        <ecNumber evidence="4">6.3.3.2</ecNumber>
    </recommendedName>
</protein>
<evidence type="ECO:0000256" key="4">
    <source>
        <dbReference type="RuleBase" id="RU361279"/>
    </source>
</evidence>
<dbReference type="AlphaFoldDB" id="A0A842HU82"/>
<proteinExistence type="inferred from homology"/>
<dbReference type="EC" id="6.3.3.2" evidence="4"/>
<accession>A0A842HU82</accession>
<keyword evidence="4" id="KW-0460">Magnesium</keyword>
<dbReference type="GO" id="GO:0030272">
    <property type="term" value="F:5-formyltetrahydrofolate cyclo-ligase activity"/>
    <property type="evidence" value="ECO:0007669"/>
    <property type="project" value="UniProtKB-EC"/>
</dbReference>
<dbReference type="SUPFAM" id="SSF100950">
    <property type="entry name" value="NagB/RpiA/CoA transferase-like"/>
    <property type="match status" value="1"/>
</dbReference>
<dbReference type="Proteomes" id="UP000564378">
    <property type="component" value="Unassembled WGS sequence"/>
</dbReference>
<dbReference type="GO" id="GO:0046872">
    <property type="term" value="F:metal ion binding"/>
    <property type="evidence" value="ECO:0007669"/>
    <property type="project" value="UniProtKB-KW"/>
</dbReference>
<comment type="cofactor">
    <cofactor evidence="4">
        <name>Mg(2+)</name>
        <dbReference type="ChEBI" id="CHEBI:18420"/>
    </cofactor>
</comment>
<evidence type="ECO:0000313" key="5">
    <source>
        <dbReference type="EMBL" id="MBC2776582.1"/>
    </source>
</evidence>
<name>A0A842HU82_9SPHN</name>
<keyword evidence="3 4" id="KW-0067">ATP-binding</keyword>
<keyword evidence="4" id="KW-0479">Metal-binding</keyword>
<dbReference type="RefSeq" id="WP_185799854.1">
    <property type="nucleotide sequence ID" value="NZ_JACJVJ010000001.1"/>
</dbReference>
<dbReference type="Gene3D" id="3.40.50.10420">
    <property type="entry name" value="NagB/RpiA/CoA transferase-like"/>
    <property type="match status" value="1"/>
</dbReference>
<keyword evidence="2 4" id="KW-0547">Nucleotide-binding</keyword>
<evidence type="ECO:0000256" key="3">
    <source>
        <dbReference type="ARBA" id="ARBA00022840"/>
    </source>
</evidence>
<evidence type="ECO:0000313" key="6">
    <source>
        <dbReference type="Proteomes" id="UP000564378"/>
    </source>
</evidence>
<dbReference type="InterPro" id="IPR037171">
    <property type="entry name" value="NagB/RpiA_transferase-like"/>
</dbReference>
<dbReference type="GO" id="GO:0005524">
    <property type="term" value="F:ATP binding"/>
    <property type="evidence" value="ECO:0007669"/>
    <property type="project" value="UniProtKB-KW"/>
</dbReference>
<dbReference type="Pfam" id="PF01812">
    <property type="entry name" value="5-FTHF_cyc-lig"/>
    <property type="match status" value="1"/>
</dbReference>
<keyword evidence="5" id="KW-0436">Ligase</keyword>
<dbReference type="GO" id="GO:0035999">
    <property type="term" value="P:tetrahydrofolate interconversion"/>
    <property type="evidence" value="ECO:0007669"/>
    <property type="project" value="TreeGrafter"/>
</dbReference>
<evidence type="ECO:0000256" key="2">
    <source>
        <dbReference type="ARBA" id="ARBA00022741"/>
    </source>
</evidence>
<comment type="caution">
    <text evidence="5">The sequence shown here is derived from an EMBL/GenBank/DDBJ whole genome shotgun (WGS) entry which is preliminary data.</text>
</comment>
<dbReference type="PANTHER" id="PTHR23407">
    <property type="entry name" value="ATPASE INHIBITOR/5-FORMYLTETRAHYDROFOLATE CYCLO-LIGASE"/>
    <property type="match status" value="1"/>
</dbReference>
<reference evidence="5 6" key="1">
    <citation type="submission" date="2020-08" db="EMBL/GenBank/DDBJ databases">
        <title>Draft genome sequence of Parasphingopyxis sp. GrpM-11.</title>
        <authorList>
            <person name="Oh J."/>
            <person name="Roh D.-H."/>
        </authorList>
    </citation>
    <scope>NUCLEOTIDE SEQUENCE [LARGE SCALE GENOMIC DNA]</scope>
    <source>
        <strain evidence="5 6">GrpM-11</strain>
    </source>
</reference>
<dbReference type="PANTHER" id="PTHR23407:SF1">
    <property type="entry name" value="5-FORMYLTETRAHYDROFOLATE CYCLO-LIGASE"/>
    <property type="match status" value="1"/>
</dbReference>